<keyword evidence="2" id="KW-1185">Reference proteome</keyword>
<evidence type="ECO:0000313" key="1">
    <source>
        <dbReference type="EMBL" id="CBL17778.1"/>
    </source>
</evidence>
<dbReference type="GeneID" id="83156409"/>
<name>D4LDT3_RUMC1</name>
<protein>
    <recommendedName>
        <fullName evidence="3">RecT family</fullName>
    </recommendedName>
</protein>
<dbReference type="PATRIC" id="fig|213810.4.peg.1596"/>
<dbReference type="EMBL" id="FP929052">
    <property type="protein sequence ID" value="CBL17778.1"/>
    <property type="molecule type" value="Genomic_DNA"/>
</dbReference>
<gene>
    <name evidence="1" type="ordered locus">RUM_17050</name>
</gene>
<dbReference type="STRING" id="213810.RUM_17050"/>
<dbReference type="Proteomes" id="UP000007054">
    <property type="component" value="Chromosome"/>
</dbReference>
<evidence type="ECO:0000313" key="2">
    <source>
        <dbReference type="Proteomes" id="UP000007054"/>
    </source>
</evidence>
<reference evidence="1" key="1">
    <citation type="submission" date="2010-03" db="EMBL/GenBank/DDBJ databases">
        <title>The genome sequence of Ruminococcus sp. 18P13.</title>
        <authorList>
            <consortium name="metaHIT consortium -- http://www.metahit.eu/"/>
            <person name="Pajon A."/>
            <person name="Turner K."/>
            <person name="Parkhill J."/>
            <person name="Bernalier A."/>
        </authorList>
    </citation>
    <scope>NUCLEOTIDE SEQUENCE [LARGE SCALE GENOMIC DNA]</scope>
    <source>
        <strain evidence="1">Type strain: 18P13</strain>
    </source>
</reference>
<evidence type="ECO:0008006" key="3">
    <source>
        <dbReference type="Google" id="ProtNLM"/>
    </source>
</evidence>
<dbReference type="RefSeq" id="WP_015558684.1">
    <property type="nucleotide sequence ID" value="NC_021039.1"/>
</dbReference>
<accession>D4LDT3</accession>
<reference evidence="1" key="2">
    <citation type="submission" date="2010-03" db="EMBL/GenBank/DDBJ databases">
        <authorList>
            <person name="Pajon A."/>
        </authorList>
    </citation>
    <scope>NUCLEOTIDE SEQUENCE</scope>
    <source>
        <strain evidence="1">Type strain: 18P13</strain>
    </source>
</reference>
<dbReference type="AlphaFoldDB" id="D4LDT3"/>
<proteinExistence type="predicted"/>
<dbReference type="KEGG" id="rch:RUM_17050"/>
<organism evidence="1 2">
    <name type="scientific">Ruminococcus champanellensis (strain DSM 18848 / JCM 17042 / KCTC 15320 / 18P13)</name>
    <dbReference type="NCBI Taxonomy" id="213810"/>
    <lineage>
        <taxon>Bacteria</taxon>
        <taxon>Bacillati</taxon>
        <taxon>Bacillota</taxon>
        <taxon>Clostridia</taxon>
        <taxon>Eubacteriales</taxon>
        <taxon>Oscillospiraceae</taxon>
        <taxon>Ruminococcus</taxon>
    </lineage>
</organism>
<dbReference type="HOGENOM" id="CLU_972819_0_0_9"/>
<sequence length="286" mass="31387">MNEVNLPDIRHENTQIAMAHDLSYANLEQKAERYAKSSMVPQNYRGNQADCYVAVEMAERMNVSPLMVMQNLYVVKGKPSWSGQACMAMIRNCGTFRGVRHVYVGTPGTESRGCYVEALDAVTGEKVIGVTVTIAMAKAEGWTSNPKWRNMPELMLAYRASTFFARVHCPEMLMGCSTEGEVEDGEPEQSITAQSLTDALKGATEPQESPSEPLEMVETQGTGHEQTRAEKAVSAFESVGITKAQIEARAGKAVESMTGEELTVLGNLYMAIHTGKLSRDDFIKSK</sequence>